<feature type="compositionally biased region" description="Pro residues" evidence="1">
    <location>
        <begin position="80"/>
        <end position="93"/>
    </location>
</feature>
<gene>
    <name evidence="2" type="ORF">IAG44_12905</name>
</gene>
<evidence type="ECO:0000313" key="3">
    <source>
        <dbReference type="Proteomes" id="UP000516052"/>
    </source>
</evidence>
<accession>A0A7H0ISG3</accession>
<dbReference type="Proteomes" id="UP000516052">
    <property type="component" value="Chromosome"/>
</dbReference>
<evidence type="ECO:0000256" key="1">
    <source>
        <dbReference type="SAM" id="MobiDB-lite"/>
    </source>
</evidence>
<reference evidence="2 3" key="1">
    <citation type="submission" date="2020-08" db="EMBL/GenBank/DDBJ databases">
        <title>A novel species.</title>
        <authorList>
            <person name="Gao J."/>
        </authorList>
    </citation>
    <scope>NUCLEOTIDE SEQUENCE [LARGE SCALE GENOMIC DNA]</scope>
    <source>
        <strain evidence="2 3">CRXT-G-22</strain>
    </source>
</reference>
<feature type="region of interest" description="Disordered" evidence="1">
    <location>
        <begin position="1"/>
        <end position="96"/>
    </location>
</feature>
<sequence length="474" mass="49965">MRSPGGPGEWDAARGGRGAGLAEPGAAWPGQAHRTHGRRDDVGEPARQVPPGGGDAHDLRGQVTSDAGDIRDLPRQVPQEPSPLHTPHPPTPLTPTRALLLHPLTGSWAWHTLRALNSPQGNGSRRDLGYLGALAAAGAARAGVDFSLRLAASDGLLVLPSLGALRSEGGVEVRYRRGALVLAADGELDVVVHPEPGVGAWSASPAWLPAHALPGLVAGAPIVPLEDLDPYRTARSPRRGGGLGEPVVLDDAGRKQWAQVWSGTAAALRAGGEGRVRETPALLRCLVPLALPPGVPAGQGGCSATRREAFGALLSSRPTDPVAFASTLVHELHHAKLAALSTLLTLHQAGPEERYFAPWRQDPRPFDGLLQGAYSHLALADYHQRLALADPAHAERAWTEHARCHAMVGATLPALVGSPDLTVAGRLFADAMAGAWERMRDHPAPRGQRARAQAYVRAARTLWNQRHAGAHPNE</sequence>
<protein>
    <submittedName>
        <fullName evidence="2">HEXXH motif domain-containing protein</fullName>
    </submittedName>
</protein>
<dbReference type="NCBIfam" id="TIGR04267">
    <property type="entry name" value="mod_HExxH"/>
    <property type="match status" value="1"/>
</dbReference>
<name>A0A7H0ISG3_9ACTN</name>
<organism evidence="2 3">
    <name type="scientific">Streptomyces roseirectus</name>
    <dbReference type="NCBI Taxonomy" id="2768066"/>
    <lineage>
        <taxon>Bacteria</taxon>
        <taxon>Bacillati</taxon>
        <taxon>Actinomycetota</taxon>
        <taxon>Actinomycetes</taxon>
        <taxon>Kitasatosporales</taxon>
        <taxon>Streptomycetaceae</taxon>
        <taxon>Streptomyces</taxon>
    </lineage>
</organism>
<dbReference type="KEGG" id="sroi:IAG44_12905"/>
<proteinExistence type="predicted"/>
<dbReference type="AlphaFoldDB" id="A0A7H0ISG3"/>
<dbReference type="EMBL" id="CP060828">
    <property type="protein sequence ID" value="QNP75729.1"/>
    <property type="molecule type" value="Genomic_DNA"/>
</dbReference>
<evidence type="ECO:0000313" key="2">
    <source>
        <dbReference type="EMBL" id="QNP75729.1"/>
    </source>
</evidence>
<keyword evidence="3" id="KW-1185">Reference proteome</keyword>
<dbReference type="InterPro" id="IPR026337">
    <property type="entry name" value="AKG_HExxH"/>
</dbReference>